<name>D9R5F0_LACSW</name>
<protein>
    <submittedName>
        <fullName evidence="1">Uncharacterized protein</fullName>
    </submittedName>
</protein>
<dbReference type="EMBL" id="CP002109">
    <property type="protein sequence ID" value="ADL03979.1"/>
    <property type="molecule type" value="Genomic_DNA"/>
</dbReference>
<evidence type="ECO:0000313" key="2">
    <source>
        <dbReference type="EMBL" id="ADL03979.1"/>
    </source>
</evidence>
<dbReference type="EMBL" id="CP002109">
    <property type="protein sequence ID" value="ADL03356.1"/>
    <property type="molecule type" value="Genomic_DNA"/>
</dbReference>
<dbReference type="STRING" id="610130.Closa_0731"/>
<proteinExistence type="predicted"/>
<gene>
    <name evidence="1" type="ordered locus">Closa_0731</name>
    <name evidence="2" type="ordered locus">Closa_1377</name>
</gene>
<organism evidence="1 3">
    <name type="scientific">Lacrimispora saccharolytica (strain ATCC 35040 / DSM 2544 / NRCC 2533 / WM1)</name>
    <name type="common">Clostridium saccharolyticum</name>
    <dbReference type="NCBI Taxonomy" id="610130"/>
    <lineage>
        <taxon>Bacteria</taxon>
        <taxon>Bacillati</taxon>
        <taxon>Bacillota</taxon>
        <taxon>Clostridia</taxon>
        <taxon>Lachnospirales</taxon>
        <taxon>Lachnospiraceae</taxon>
        <taxon>Lacrimispora</taxon>
    </lineage>
</organism>
<keyword evidence="3" id="KW-1185">Reference proteome</keyword>
<sequence length="50" mass="5925">MNNLDVAGLLKTYSERCLNARNAEHLREIVRDLKRELNAEEIRKLRMTNI</sequence>
<reference evidence="1 3" key="1">
    <citation type="submission" date="2010-07" db="EMBL/GenBank/DDBJ databases">
        <title>Complete sequence of Clostridium saccharolyticum WM1.</title>
        <authorList>
            <consortium name="US DOE Joint Genome Institute"/>
            <person name="Lucas S."/>
            <person name="Copeland A."/>
            <person name="Lapidus A."/>
            <person name="Cheng J.-F."/>
            <person name="Bruce D."/>
            <person name="Goodwin L."/>
            <person name="Pitluck S."/>
            <person name="Chertkov O."/>
            <person name="Detter J.C."/>
            <person name="Han C."/>
            <person name="Tapia R."/>
            <person name="Land M."/>
            <person name="Hauser L."/>
            <person name="Chang Y.-J."/>
            <person name="Jeffries C."/>
            <person name="Kyrpides N."/>
            <person name="Ivanova N."/>
            <person name="Mikhailova N."/>
            <person name="Mouttaki H."/>
            <person name="Lin L."/>
            <person name="Zhou J."/>
            <person name="Hemme C.L."/>
            <person name="Woyke T."/>
        </authorList>
    </citation>
    <scope>NUCLEOTIDE SEQUENCE [LARGE SCALE GENOMIC DNA]</scope>
    <source>
        <strain evidence="3">ATCC 35040 / DSM 2544 / NRCC 2533 / WM1</strain>
        <strain evidence="1">WM1</strain>
    </source>
</reference>
<accession>D9R5F0</accession>
<dbReference type="PaxDb" id="610130-Closa_0731"/>
<dbReference type="KEGG" id="csh:Closa_1377"/>
<evidence type="ECO:0000313" key="1">
    <source>
        <dbReference type="EMBL" id="ADL03356.1"/>
    </source>
</evidence>
<dbReference type="Proteomes" id="UP000001662">
    <property type="component" value="Chromosome"/>
</dbReference>
<evidence type="ECO:0000313" key="3">
    <source>
        <dbReference type="Proteomes" id="UP000001662"/>
    </source>
</evidence>
<dbReference type="HOGENOM" id="CLU_3116642_0_0_9"/>
<dbReference type="KEGG" id="csh:Closa_0731"/>
<dbReference type="AlphaFoldDB" id="D9R5F0"/>